<organism evidence="1 2">
    <name type="scientific">Dipteronia sinensis</name>
    <dbReference type="NCBI Taxonomy" id="43782"/>
    <lineage>
        <taxon>Eukaryota</taxon>
        <taxon>Viridiplantae</taxon>
        <taxon>Streptophyta</taxon>
        <taxon>Embryophyta</taxon>
        <taxon>Tracheophyta</taxon>
        <taxon>Spermatophyta</taxon>
        <taxon>Magnoliopsida</taxon>
        <taxon>eudicotyledons</taxon>
        <taxon>Gunneridae</taxon>
        <taxon>Pentapetalae</taxon>
        <taxon>rosids</taxon>
        <taxon>malvids</taxon>
        <taxon>Sapindales</taxon>
        <taxon>Sapindaceae</taxon>
        <taxon>Hippocastanoideae</taxon>
        <taxon>Acereae</taxon>
        <taxon>Dipteronia</taxon>
    </lineage>
</organism>
<name>A0AAE0B9F8_9ROSI</name>
<protein>
    <submittedName>
        <fullName evidence="1">Uncharacterized protein</fullName>
    </submittedName>
</protein>
<evidence type="ECO:0000313" key="1">
    <source>
        <dbReference type="EMBL" id="KAK3231529.1"/>
    </source>
</evidence>
<dbReference type="AlphaFoldDB" id="A0AAE0B9F8"/>
<dbReference type="Proteomes" id="UP001281410">
    <property type="component" value="Unassembled WGS sequence"/>
</dbReference>
<dbReference type="EMBL" id="JANJYJ010000001">
    <property type="protein sequence ID" value="KAK3231529.1"/>
    <property type="molecule type" value="Genomic_DNA"/>
</dbReference>
<evidence type="ECO:0000313" key="2">
    <source>
        <dbReference type="Proteomes" id="UP001281410"/>
    </source>
</evidence>
<gene>
    <name evidence="1" type="ORF">Dsin_003410</name>
</gene>
<reference evidence="1" key="1">
    <citation type="journal article" date="2023" name="Plant J.">
        <title>Genome sequences and population genomics provide insights into the demographic history, inbreeding, and mutation load of two 'living fossil' tree species of Dipteronia.</title>
        <authorList>
            <person name="Feng Y."/>
            <person name="Comes H.P."/>
            <person name="Chen J."/>
            <person name="Zhu S."/>
            <person name="Lu R."/>
            <person name="Zhang X."/>
            <person name="Li P."/>
            <person name="Qiu J."/>
            <person name="Olsen K.M."/>
            <person name="Qiu Y."/>
        </authorList>
    </citation>
    <scope>NUCLEOTIDE SEQUENCE</scope>
    <source>
        <strain evidence="1">NBL</strain>
    </source>
</reference>
<proteinExistence type="predicted"/>
<sequence>MVVLPYLFFRSCMQTRRQGFLDYLMHIQVYFVGQELNLWEMSAGLLEENGFAYKMTVCWEFNKAFLPWYKHVNLQSVLSSEMKLK</sequence>
<accession>A0AAE0B9F8</accession>
<keyword evidence="2" id="KW-1185">Reference proteome</keyword>
<comment type="caution">
    <text evidence="1">The sequence shown here is derived from an EMBL/GenBank/DDBJ whole genome shotgun (WGS) entry which is preliminary data.</text>
</comment>